<evidence type="ECO:0000256" key="9">
    <source>
        <dbReference type="ARBA" id="ARBA00022842"/>
    </source>
</evidence>
<dbReference type="Pfam" id="PF13193">
    <property type="entry name" value="AMP-binding_C"/>
    <property type="match status" value="1"/>
</dbReference>
<dbReference type="Proteomes" id="UP000053902">
    <property type="component" value="Unassembled WGS sequence"/>
</dbReference>
<dbReference type="GO" id="GO:0016020">
    <property type="term" value="C:membrane"/>
    <property type="evidence" value="ECO:0007669"/>
    <property type="project" value="UniProtKB-SubCell"/>
</dbReference>
<accession>A0A078LNQ6</accession>
<dbReference type="SUPFAM" id="SSF56801">
    <property type="entry name" value="Acetyl-CoA synthetase-like"/>
    <property type="match status" value="1"/>
</dbReference>
<feature type="domain" description="AMP-dependent synthetase/ligase" evidence="15">
    <location>
        <begin position="30"/>
        <end position="427"/>
    </location>
</feature>
<protein>
    <recommendedName>
        <fullName evidence="13">Long-chain-fatty-acid--CoA ligase</fullName>
        <ecNumber evidence="12">6.2.1.3</ecNumber>
    </recommendedName>
    <alternativeName>
        <fullName evidence="14">Long-chain acyl-CoA synthetase</fullName>
    </alternativeName>
</protein>
<evidence type="ECO:0000256" key="6">
    <source>
        <dbReference type="ARBA" id="ARBA00022741"/>
    </source>
</evidence>
<dbReference type="InterPro" id="IPR045851">
    <property type="entry name" value="AMP-bd_C_sf"/>
</dbReference>
<dbReference type="InterPro" id="IPR000873">
    <property type="entry name" value="AMP-dep_synth/lig_dom"/>
</dbReference>
<evidence type="ECO:0000256" key="3">
    <source>
        <dbReference type="ARBA" id="ARBA00005005"/>
    </source>
</evidence>
<dbReference type="AlphaFoldDB" id="A0A078LNQ6"/>
<evidence type="ECO:0000256" key="1">
    <source>
        <dbReference type="ARBA" id="ARBA00001946"/>
    </source>
</evidence>
<dbReference type="Gene3D" id="3.40.50.12780">
    <property type="entry name" value="N-terminal domain of ligase-like"/>
    <property type="match status" value="1"/>
</dbReference>
<dbReference type="PANTHER" id="PTHR43767:SF8">
    <property type="entry name" value="LONG-CHAIN-FATTY-ACID--COA LIGASE"/>
    <property type="match status" value="1"/>
</dbReference>
<evidence type="ECO:0000259" key="16">
    <source>
        <dbReference type="Pfam" id="PF13193"/>
    </source>
</evidence>
<dbReference type="EMBL" id="CCSF01000001">
    <property type="protein sequence ID" value="CDZ94128.1"/>
    <property type="molecule type" value="Genomic_DNA"/>
</dbReference>
<evidence type="ECO:0000256" key="11">
    <source>
        <dbReference type="ARBA" id="ARBA00023136"/>
    </source>
</evidence>
<dbReference type="FunFam" id="3.40.50.12780:FF:000003">
    <property type="entry name" value="Long-chain-fatty-acid--CoA ligase FadD"/>
    <property type="match status" value="1"/>
</dbReference>
<organism evidence="17 18">
    <name type="scientific">Pseudomonas saudiphocaensis</name>
    <dbReference type="NCBI Taxonomy" id="1499686"/>
    <lineage>
        <taxon>Bacteria</taxon>
        <taxon>Pseudomonadati</taxon>
        <taxon>Pseudomonadota</taxon>
        <taxon>Gammaproteobacteria</taxon>
        <taxon>Pseudomonadales</taxon>
        <taxon>Pseudomonadaceae</taxon>
        <taxon>Pseudomonas</taxon>
    </lineage>
</organism>
<name>A0A078LNQ6_9PSED</name>
<dbReference type="STRING" id="1499686.BN1079_01439"/>
<evidence type="ECO:0000256" key="13">
    <source>
        <dbReference type="ARBA" id="ARBA00039545"/>
    </source>
</evidence>
<dbReference type="InterPro" id="IPR025110">
    <property type="entry name" value="AMP-bd_C"/>
</dbReference>
<keyword evidence="11" id="KW-0472">Membrane</keyword>
<comment type="pathway">
    <text evidence="3">Lipid metabolism; fatty acid beta-oxidation.</text>
</comment>
<keyword evidence="7" id="KW-0276">Fatty acid metabolism</keyword>
<dbReference type="NCBIfam" id="NF004229">
    <property type="entry name" value="PRK05677.1"/>
    <property type="match status" value="1"/>
</dbReference>
<dbReference type="RefSeq" id="WP_037023256.1">
    <property type="nucleotide sequence ID" value="NZ_CCSF01000001.1"/>
</dbReference>
<evidence type="ECO:0000313" key="18">
    <source>
        <dbReference type="Proteomes" id="UP000053902"/>
    </source>
</evidence>
<dbReference type="NCBIfam" id="NF009139">
    <property type="entry name" value="PRK12492.1"/>
    <property type="match status" value="1"/>
</dbReference>
<feature type="domain" description="AMP-binding enzyme C-terminal" evidence="16">
    <location>
        <begin position="478"/>
        <end position="552"/>
    </location>
</feature>
<evidence type="ECO:0000256" key="4">
    <source>
        <dbReference type="ARBA" id="ARBA00006432"/>
    </source>
</evidence>
<evidence type="ECO:0000256" key="5">
    <source>
        <dbReference type="ARBA" id="ARBA00022598"/>
    </source>
</evidence>
<keyword evidence="5 17" id="KW-0436">Ligase</keyword>
<dbReference type="Pfam" id="PF00501">
    <property type="entry name" value="AMP-binding"/>
    <property type="match status" value="1"/>
</dbReference>
<dbReference type="OrthoDB" id="9803968at2"/>
<dbReference type="InterPro" id="IPR050237">
    <property type="entry name" value="ATP-dep_AMP-bd_enzyme"/>
</dbReference>
<keyword evidence="18" id="KW-1185">Reference proteome</keyword>
<evidence type="ECO:0000256" key="7">
    <source>
        <dbReference type="ARBA" id="ARBA00022832"/>
    </source>
</evidence>
<comment type="cofactor">
    <cofactor evidence="1">
        <name>Mg(2+)</name>
        <dbReference type="ChEBI" id="CHEBI:18420"/>
    </cofactor>
</comment>
<evidence type="ECO:0000256" key="10">
    <source>
        <dbReference type="ARBA" id="ARBA00023098"/>
    </source>
</evidence>
<evidence type="ECO:0000259" key="15">
    <source>
        <dbReference type="Pfam" id="PF00501"/>
    </source>
</evidence>
<dbReference type="PROSITE" id="PS00455">
    <property type="entry name" value="AMP_BINDING"/>
    <property type="match status" value="1"/>
</dbReference>
<dbReference type="HOGENOM" id="CLU_000022_59_9_6"/>
<dbReference type="PANTHER" id="PTHR43767">
    <property type="entry name" value="LONG-CHAIN-FATTY-ACID--COA LIGASE"/>
    <property type="match status" value="1"/>
</dbReference>
<dbReference type="Gene3D" id="3.30.300.30">
    <property type="match status" value="1"/>
</dbReference>
<keyword evidence="8" id="KW-0067">ATP-binding</keyword>
<gene>
    <name evidence="17" type="ORF">BN1079_01439</name>
</gene>
<dbReference type="eggNOG" id="COG0318">
    <property type="taxonomic scope" value="Bacteria"/>
</dbReference>
<dbReference type="GO" id="GO:0004467">
    <property type="term" value="F:long-chain fatty acid-CoA ligase activity"/>
    <property type="evidence" value="ECO:0007669"/>
    <property type="project" value="UniProtKB-EC"/>
</dbReference>
<keyword evidence="10" id="KW-0443">Lipid metabolism</keyword>
<dbReference type="EC" id="6.2.1.3" evidence="12"/>
<dbReference type="GO" id="GO:0005524">
    <property type="term" value="F:ATP binding"/>
    <property type="evidence" value="ECO:0007669"/>
    <property type="project" value="UniProtKB-KW"/>
</dbReference>
<reference evidence="17 18" key="1">
    <citation type="submission" date="2014-07" db="EMBL/GenBank/DDBJ databases">
        <authorList>
            <person name="Urmite Genomes Urmite Genomes"/>
        </authorList>
    </citation>
    <scope>NUCLEOTIDE SEQUENCE [LARGE SCALE GENOMIC DNA]</scope>
    <source>
        <strain evidence="17 18">20_BN</strain>
    </source>
</reference>
<comment type="subcellular location">
    <subcellularLocation>
        <location evidence="2">Membrane</location>
        <topology evidence="2">Peripheral membrane protein</topology>
    </subcellularLocation>
</comment>
<dbReference type="CDD" id="cd05936">
    <property type="entry name" value="FC-FACS_FadD_like"/>
    <property type="match status" value="1"/>
</dbReference>
<dbReference type="InterPro" id="IPR042099">
    <property type="entry name" value="ANL_N_sf"/>
</dbReference>
<evidence type="ECO:0000256" key="14">
    <source>
        <dbReference type="ARBA" id="ARBA00042773"/>
    </source>
</evidence>
<keyword evidence="6" id="KW-0547">Nucleotide-binding</keyword>
<evidence type="ECO:0000313" key="17">
    <source>
        <dbReference type="EMBL" id="CDZ94128.1"/>
    </source>
</evidence>
<dbReference type="InterPro" id="IPR020845">
    <property type="entry name" value="AMP-binding_CS"/>
</dbReference>
<dbReference type="FunFam" id="3.30.300.30:FF:000006">
    <property type="entry name" value="Long-chain-fatty-acid--CoA ligase FadD"/>
    <property type="match status" value="1"/>
</dbReference>
<sequence>MQPDFWNDKRPAGVPNEVDMGGFRSVVEVFERSCKTHANRPAFSNMGVTLTYAELDSYSAAFAAWLQQHTDLQPGDRIAVQMPNLLQYPIAVFGAMRAGLVVVNTNPLYTAREMRHQFKDSGVRGLIYLNTFGRLVQEVLADTDIEYLIEARIGDMLPALKGVLVNAAVKHLKKMVPEYSLPQAVSFKQALRECAGQSPAPVALSLEDIAVLQYTGGTTGAAKGAMLTHGNLVGNMQQVHAVMQQLDEHGQAIVKDGEEIMIAPLPLYHIYAFTVNCMCMMVTGNHNVLITNPRDIDGFVKELQRWQFTAFLGLNTLFVALMAHRDFNKLDFSRLKTTNSGGTALVSAVAERWQRITGCQVLEGYGLTETSPVACANPYGGMARLGTVGLPVPGTLLKVIDDDGQELPLGARGELCIKGPQVMKGYWQRPEATAEVLDSEGWLKTGDIAVIDEDGFVRIVDRKKDLIIVSGFNVYPNEVEDVVMAHAKVSACAAIGVPDEKTGEAVRLFVVPSDSSLTVEELQAYCRENLTSYKVPKQVVFRDSLPMTPVGKILRRELRDQV</sequence>
<evidence type="ECO:0000256" key="8">
    <source>
        <dbReference type="ARBA" id="ARBA00022840"/>
    </source>
</evidence>
<proteinExistence type="inferred from homology"/>
<comment type="similarity">
    <text evidence="4">Belongs to the ATP-dependent AMP-binding enzyme family.</text>
</comment>
<evidence type="ECO:0000256" key="12">
    <source>
        <dbReference type="ARBA" id="ARBA00026121"/>
    </source>
</evidence>
<evidence type="ECO:0000256" key="2">
    <source>
        <dbReference type="ARBA" id="ARBA00004170"/>
    </source>
</evidence>
<keyword evidence="9" id="KW-0460">Magnesium</keyword>